<dbReference type="AlphaFoldDB" id="A0A8K0HE00"/>
<sequence length="286" mass="32560">MAADQKDEESNIVVDLRTRVSNLSMYINIMDKDETQLKELLNSSTAAVTSEPSQIHAVDAAIEQLQKDQQDAKKVFNQLLEEYSSSGGNLDDLGFKILKDDVVVESSSSSKPKKDVVRRKRSQWSKELKNREGVKAYERREIAAEFQRLKNSVRSLIVGTTSLVPNRMDRVIQITKARYQEKKAKEMEMGIRSPVLGHSELVWTEDVVSSMGSRIVECREGLKIVRDTIVDLGKEVFQYVIEDEDGKSKEFGNTVYFKIKGIWENDDEHHDDDDVSGRASTKRQKV</sequence>
<feature type="region of interest" description="Disordered" evidence="1">
    <location>
        <begin position="266"/>
        <end position="286"/>
    </location>
</feature>
<evidence type="ECO:0000256" key="1">
    <source>
        <dbReference type="SAM" id="MobiDB-lite"/>
    </source>
</evidence>
<accession>A0A8K0HE00</accession>
<dbReference type="EMBL" id="VOIH02000003">
    <property type="protein sequence ID" value="KAF3450444.1"/>
    <property type="molecule type" value="Genomic_DNA"/>
</dbReference>
<protein>
    <submittedName>
        <fullName evidence="2">Uncharacterized protein</fullName>
    </submittedName>
</protein>
<organism evidence="2 3">
    <name type="scientific">Rhamnella rubrinervis</name>
    <dbReference type="NCBI Taxonomy" id="2594499"/>
    <lineage>
        <taxon>Eukaryota</taxon>
        <taxon>Viridiplantae</taxon>
        <taxon>Streptophyta</taxon>
        <taxon>Embryophyta</taxon>
        <taxon>Tracheophyta</taxon>
        <taxon>Spermatophyta</taxon>
        <taxon>Magnoliopsida</taxon>
        <taxon>eudicotyledons</taxon>
        <taxon>Gunneridae</taxon>
        <taxon>Pentapetalae</taxon>
        <taxon>rosids</taxon>
        <taxon>fabids</taxon>
        <taxon>Rosales</taxon>
        <taxon>Rhamnaceae</taxon>
        <taxon>rhamnoid group</taxon>
        <taxon>Rhamneae</taxon>
        <taxon>Rhamnella</taxon>
    </lineage>
</organism>
<evidence type="ECO:0000313" key="2">
    <source>
        <dbReference type="EMBL" id="KAF3450444.1"/>
    </source>
</evidence>
<gene>
    <name evidence="2" type="ORF">FNV43_RR06526</name>
</gene>
<comment type="caution">
    <text evidence="2">The sequence shown here is derived from an EMBL/GenBank/DDBJ whole genome shotgun (WGS) entry which is preliminary data.</text>
</comment>
<name>A0A8K0HE00_9ROSA</name>
<proteinExistence type="predicted"/>
<evidence type="ECO:0000313" key="3">
    <source>
        <dbReference type="Proteomes" id="UP000796880"/>
    </source>
</evidence>
<reference evidence="2" key="1">
    <citation type="submission" date="2020-03" db="EMBL/GenBank/DDBJ databases">
        <title>A high-quality chromosome-level genome assembly of a woody plant with both climbing and erect habits, Rhamnella rubrinervis.</title>
        <authorList>
            <person name="Lu Z."/>
            <person name="Yang Y."/>
            <person name="Zhu X."/>
            <person name="Sun Y."/>
        </authorList>
    </citation>
    <scope>NUCLEOTIDE SEQUENCE</scope>
    <source>
        <strain evidence="2">BYM</strain>
        <tissue evidence="2">Leaf</tissue>
    </source>
</reference>
<dbReference type="Proteomes" id="UP000796880">
    <property type="component" value="Unassembled WGS sequence"/>
</dbReference>
<keyword evidence="3" id="KW-1185">Reference proteome</keyword>